<comment type="catalytic activity">
    <reaction evidence="8">
        <text>Successive hydrolysis of beta-D-glucose units from the non-reducing ends of (1-&gt;3)-beta-D-glucans, releasing alpha-glucose.</text>
        <dbReference type="EC" id="3.2.1.58"/>
    </reaction>
</comment>
<dbReference type="Proteomes" id="UP000449547">
    <property type="component" value="Unassembled WGS sequence"/>
</dbReference>
<dbReference type="InterPro" id="IPR050386">
    <property type="entry name" value="Glycosyl_hydrolase_5"/>
</dbReference>
<dbReference type="GO" id="GO:0004338">
    <property type="term" value="F:glucan exo-1,3-beta-glucosidase activity"/>
    <property type="evidence" value="ECO:0007669"/>
    <property type="project" value="UniProtKB-EC"/>
</dbReference>
<dbReference type="Gene3D" id="3.20.20.80">
    <property type="entry name" value="Glycosidases"/>
    <property type="match status" value="1"/>
</dbReference>
<keyword evidence="13" id="KW-1185">Reference proteome</keyword>
<keyword evidence="6 10" id="KW-0326">Glycosidase</keyword>
<dbReference type="PANTHER" id="PTHR31297:SF1">
    <property type="entry name" value="GLUCAN 1,3-BETA-GLUCOSIDASE I_II-RELATED"/>
    <property type="match status" value="1"/>
</dbReference>
<accession>A0A642ULM7</accession>
<dbReference type="VEuPathDB" id="FungiDB:DIURU_003291"/>
<keyword evidence="7" id="KW-0961">Cell wall biogenesis/degradation</keyword>
<feature type="domain" description="Glycoside hydrolase family 5" evidence="11">
    <location>
        <begin position="95"/>
        <end position="331"/>
    </location>
</feature>
<evidence type="ECO:0000256" key="6">
    <source>
        <dbReference type="ARBA" id="ARBA00023295"/>
    </source>
</evidence>
<evidence type="ECO:0000256" key="4">
    <source>
        <dbReference type="ARBA" id="ARBA00022729"/>
    </source>
</evidence>
<evidence type="ECO:0000256" key="10">
    <source>
        <dbReference type="RuleBase" id="RU361153"/>
    </source>
</evidence>
<gene>
    <name evidence="12" type="ORF">DIURU_003291</name>
</gene>
<evidence type="ECO:0000256" key="2">
    <source>
        <dbReference type="ARBA" id="ARBA00005641"/>
    </source>
</evidence>
<evidence type="ECO:0000259" key="11">
    <source>
        <dbReference type="Pfam" id="PF00150"/>
    </source>
</evidence>
<protein>
    <recommendedName>
        <fullName evidence="9">glucan 1,3-beta-glucosidase</fullName>
        <ecNumber evidence="9">3.2.1.58</ecNumber>
    </recommendedName>
</protein>
<name>A0A642ULM7_DIURU</name>
<evidence type="ECO:0000256" key="7">
    <source>
        <dbReference type="ARBA" id="ARBA00023316"/>
    </source>
</evidence>
<dbReference type="OrthoDB" id="62120at2759"/>
<dbReference type="RefSeq" id="XP_034011917.1">
    <property type="nucleotide sequence ID" value="XM_034156037.1"/>
</dbReference>
<evidence type="ECO:0000256" key="5">
    <source>
        <dbReference type="ARBA" id="ARBA00022801"/>
    </source>
</evidence>
<dbReference type="InterPro" id="IPR018087">
    <property type="entry name" value="Glyco_hydro_5_CS"/>
</dbReference>
<proteinExistence type="inferred from homology"/>
<dbReference type="Pfam" id="PF00150">
    <property type="entry name" value="Cellulase"/>
    <property type="match status" value="1"/>
</dbReference>
<evidence type="ECO:0000256" key="1">
    <source>
        <dbReference type="ARBA" id="ARBA00004613"/>
    </source>
</evidence>
<dbReference type="InterPro" id="IPR017853">
    <property type="entry name" value="GH"/>
</dbReference>
<evidence type="ECO:0000256" key="9">
    <source>
        <dbReference type="ARBA" id="ARBA00038929"/>
    </source>
</evidence>
<comment type="subcellular location">
    <subcellularLocation>
        <location evidence="1">Secreted</location>
    </subcellularLocation>
</comment>
<dbReference type="PROSITE" id="PS00659">
    <property type="entry name" value="GLYCOSYL_HYDROL_F5"/>
    <property type="match status" value="1"/>
</dbReference>
<dbReference type="GO" id="GO:0009251">
    <property type="term" value="P:glucan catabolic process"/>
    <property type="evidence" value="ECO:0007669"/>
    <property type="project" value="TreeGrafter"/>
</dbReference>
<dbReference type="AlphaFoldDB" id="A0A642ULM7"/>
<evidence type="ECO:0000256" key="8">
    <source>
        <dbReference type="ARBA" id="ARBA00036824"/>
    </source>
</evidence>
<dbReference type="OMA" id="GYPGWFN"/>
<evidence type="ECO:0000256" key="3">
    <source>
        <dbReference type="ARBA" id="ARBA00022525"/>
    </source>
</evidence>
<dbReference type="SUPFAM" id="SSF51445">
    <property type="entry name" value="(Trans)glycosidases"/>
    <property type="match status" value="1"/>
</dbReference>
<dbReference type="GeneID" id="54781942"/>
<dbReference type="PANTHER" id="PTHR31297">
    <property type="entry name" value="GLUCAN ENDO-1,6-BETA-GLUCOSIDASE B"/>
    <property type="match status" value="1"/>
</dbReference>
<keyword evidence="3" id="KW-0964">Secreted</keyword>
<reference evidence="12 13" key="1">
    <citation type="submission" date="2019-07" db="EMBL/GenBank/DDBJ databases">
        <title>Genome assembly of two rare yeast pathogens: Diutina rugosa and Trichomonascus ciferrii.</title>
        <authorList>
            <person name="Mixao V."/>
            <person name="Saus E."/>
            <person name="Hansen A."/>
            <person name="Lass-Flor C."/>
            <person name="Gabaldon T."/>
        </authorList>
    </citation>
    <scope>NUCLEOTIDE SEQUENCE [LARGE SCALE GENOMIC DNA]</scope>
    <source>
        <strain evidence="12 13">CBS 613</strain>
    </source>
</reference>
<keyword evidence="4" id="KW-0732">Signal</keyword>
<keyword evidence="5 10" id="KW-0378">Hydrolase</keyword>
<evidence type="ECO:0000313" key="13">
    <source>
        <dbReference type="Proteomes" id="UP000449547"/>
    </source>
</evidence>
<dbReference type="InterPro" id="IPR001547">
    <property type="entry name" value="Glyco_hydro_5"/>
</dbReference>
<organism evidence="12 13">
    <name type="scientific">Diutina rugosa</name>
    <name type="common">Yeast</name>
    <name type="synonym">Candida rugosa</name>
    <dbReference type="NCBI Taxonomy" id="5481"/>
    <lineage>
        <taxon>Eukaryota</taxon>
        <taxon>Fungi</taxon>
        <taxon>Dikarya</taxon>
        <taxon>Ascomycota</taxon>
        <taxon>Saccharomycotina</taxon>
        <taxon>Pichiomycetes</taxon>
        <taxon>Debaryomycetaceae</taxon>
        <taxon>Diutina</taxon>
    </lineage>
</organism>
<dbReference type="GO" id="GO:0005576">
    <property type="term" value="C:extracellular region"/>
    <property type="evidence" value="ECO:0007669"/>
    <property type="project" value="UniProtKB-SubCell"/>
</dbReference>
<comment type="similarity">
    <text evidence="2 10">Belongs to the glycosyl hydrolase 5 (cellulase A) family.</text>
</comment>
<comment type="caution">
    <text evidence="12">The sequence shown here is derived from an EMBL/GenBank/DDBJ whole genome shotgun (WGS) entry which is preliminary data.</text>
</comment>
<dbReference type="GO" id="GO:0009986">
    <property type="term" value="C:cell surface"/>
    <property type="evidence" value="ECO:0007669"/>
    <property type="project" value="TreeGrafter"/>
</dbReference>
<dbReference type="EMBL" id="SWFT01000104">
    <property type="protein sequence ID" value="KAA8901346.1"/>
    <property type="molecule type" value="Genomic_DNA"/>
</dbReference>
<dbReference type="GO" id="GO:0071555">
    <property type="term" value="P:cell wall organization"/>
    <property type="evidence" value="ECO:0007669"/>
    <property type="project" value="UniProtKB-KW"/>
</dbReference>
<sequence>MLLLLWLITLAVAQLNSTAFPTNGTVAKNTSTSIDPNYDWRQFHYQGIALGGWLVLEPYITPSLFLQFNATNSSATIPVDEYHFCKQLGHDEAEKQLQQHWSSWFTEDDFADIKNYGFNMVRIPIGYWAFHTLDGDPYIKGAADYLDKALEWAKNHDLKVWIDLHGVPGSQNGFDSSGYRDIGYPGWFNSTNNVNVTYQVLNTIFTKYGSGDMAQQYKDTLLGIEIVNEPLGGTLDTNEIKKFFQNAYINAGNLMELKNMIVFHDAFQPTSYWNDFLNTSDNVLIDHHKYEVFTEEQQPMNITEHMNNIKGLAEGISNETHPAVVGEWSAALTDCTPWLNGVGLGSRYAGDQPYNFNRTGSCDAINDINSWSKLKRKNTRKFIEMQLDQYESKMNGWIFWCYKTETTIEWDFKRLVEYDMFPQPFSNRTYIKNGKDTDSAASAVNPGWLLLALALPIIF</sequence>
<evidence type="ECO:0000313" key="12">
    <source>
        <dbReference type="EMBL" id="KAA8901346.1"/>
    </source>
</evidence>
<dbReference type="EC" id="3.2.1.58" evidence="9"/>